<name>A0ABW9VKH7_9BURK</name>
<keyword evidence="3" id="KW-1185">Reference proteome</keyword>
<sequence>MSTKSKQLLNAVATAAFAIAATATTVSSAYAQSAAPAAKAAPAAAPAAVAAAALPVSASTQPAQLTREQVQAAYLEARKNGTLIETEVDLDVAQTRKHFAK</sequence>
<proteinExistence type="predicted"/>
<organism evidence="2 3">
    <name type="scientific">Duganella qianjiadongensis</name>
    <dbReference type="NCBI Taxonomy" id="2692176"/>
    <lineage>
        <taxon>Bacteria</taxon>
        <taxon>Pseudomonadati</taxon>
        <taxon>Pseudomonadota</taxon>
        <taxon>Betaproteobacteria</taxon>
        <taxon>Burkholderiales</taxon>
        <taxon>Oxalobacteraceae</taxon>
        <taxon>Telluria group</taxon>
        <taxon>Duganella</taxon>
    </lineage>
</organism>
<accession>A0ABW9VKH7</accession>
<dbReference type="EMBL" id="WWCM01000007">
    <property type="protein sequence ID" value="MYM40114.1"/>
    <property type="molecule type" value="Genomic_DNA"/>
</dbReference>
<protein>
    <submittedName>
        <fullName evidence="2">DUF4148 domain-containing protein</fullName>
    </submittedName>
</protein>
<feature type="signal peptide" evidence="1">
    <location>
        <begin position="1"/>
        <end position="31"/>
    </location>
</feature>
<evidence type="ECO:0000313" key="3">
    <source>
        <dbReference type="Proteomes" id="UP000478090"/>
    </source>
</evidence>
<evidence type="ECO:0000313" key="2">
    <source>
        <dbReference type="EMBL" id="MYM40114.1"/>
    </source>
</evidence>
<comment type="caution">
    <text evidence="2">The sequence shown here is derived from an EMBL/GenBank/DDBJ whole genome shotgun (WGS) entry which is preliminary data.</text>
</comment>
<keyword evidence="1" id="KW-0732">Signal</keyword>
<gene>
    <name evidence="2" type="ORF">GTP27_12325</name>
</gene>
<reference evidence="2 3" key="1">
    <citation type="submission" date="2019-12" db="EMBL/GenBank/DDBJ databases">
        <title>Novel species isolated from a subtropical stream in China.</title>
        <authorList>
            <person name="Lu H."/>
        </authorList>
    </citation>
    <scope>NUCLEOTIDE SEQUENCE [LARGE SCALE GENOMIC DNA]</scope>
    <source>
        <strain evidence="2 3">CY13W</strain>
    </source>
</reference>
<feature type="chain" id="PRO_5045696051" evidence="1">
    <location>
        <begin position="32"/>
        <end position="101"/>
    </location>
</feature>
<evidence type="ECO:0000256" key="1">
    <source>
        <dbReference type="SAM" id="SignalP"/>
    </source>
</evidence>
<dbReference type="RefSeq" id="WP_161039469.1">
    <property type="nucleotide sequence ID" value="NZ_WWCM01000007.1"/>
</dbReference>
<dbReference type="Proteomes" id="UP000478090">
    <property type="component" value="Unassembled WGS sequence"/>
</dbReference>